<evidence type="ECO:0000313" key="3">
    <source>
        <dbReference type="Proteomes" id="UP000663440"/>
    </source>
</evidence>
<protein>
    <submittedName>
        <fullName evidence="2">Uncharacterized protein</fullName>
    </submittedName>
</protein>
<feature type="region of interest" description="Disordered" evidence="1">
    <location>
        <begin position="25"/>
        <end position="81"/>
    </location>
</feature>
<name>A0ABX7QF26_9FLAO</name>
<reference evidence="2 3" key="1">
    <citation type="submission" date="2021-03" db="EMBL/GenBank/DDBJ databases">
        <title>Flavobacterium kribbensis sp. nov, an endophytic bacteria, isolated from soybean.</title>
        <authorList>
            <person name="Lee J."/>
            <person name="Seo J."/>
        </authorList>
    </citation>
    <scope>NUCLEOTIDE SEQUENCE [LARGE SCALE GENOMIC DNA]</scope>
    <source>
        <strain evidence="2 3">BB8</strain>
    </source>
</reference>
<accession>A0ABX7QF26</accession>
<sequence length="81" mass="8999">MNTNVYNRNQEPVLISILGNQMYFSENDEREKGETERHPAQKPNTGDWGDESDFEETDREENLGNDNSGGAGSTGSESTNS</sequence>
<evidence type="ECO:0000256" key="1">
    <source>
        <dbReference type="SAM" id="MobiDB-lite"/>
    </source>
</evidence>
<dbReference type="RefSeq" id="WP_207296442.1">
    <property type="nucleotide sequence ID" value="NZ_CP071448.1"/>
</dbReference>
<keyword evidence="3" id="KW-1185">Reference proteome</keyword>
<proteinExistence type="predicted"/>
<evidence type="ECO:0000313" key="2">
    <source>
        <dbReference type="EMBL" id="QSW89248.1"/>
    </source>
</evidence>
<organism evidence="2 3">
    <name type="scientific">Flavobacterium endoglycinae</name>
    <dbReference type="NCBI Taxonomy" id="2816357"/>
    <lineage>
        <taxon>Bacteria</taxon>
        <taxon>Pseudomonadati</taxon>
        <taxon>Bacteroidota</taxon>
        <taxon>Flavobacteriia</taxon>
        <taxon>Flavobacteriales</taxon>
        <taxon>Flavobacteriaceae</taxon>
        <taxon>Flavobacterium</taxon>
    </lineage>
</organism>
<feature type="compositionally biased region" description="Basic and acidic residues" evidence="1">
    <location>
        <begin position="27"/>
        <end position="39"/>
    </location>
</feature>
<gene>
    <name evidence="2" type="ORF">J0383_00180</name>
</gene>
<dbReference type="EMBL" id="CP071448">
    <property type="protein sequence ID" value="QSW89248.1"/>
    <property type="molecule type" value="Genomic_DNA"/>
</dbReference>
<feature type="compositionally biased region" description="Acidic residues" evidence="1">
    <location>
        <begin position="48"/>
        <end position="59"/>
    </location>
</feature>
<dbReference type="Proteomes" id="UP000663440">
    <property type="component" value="Chromosome"/>
</dbReference>